<organism evidence="2 3">
    <name type="scientific">Streptomyces lasiicapitis</name>
    <dbReference type="NCBI Taxonomy" id="1923961"/>
    <lineage>
        <taxon>Bacteria</taxon>
        <taxon>Bacillati</taxon>
        <taxon>Actinomycetota</taxon>
        <taxon>Actinomycetes</taxon>
        <taxon>Kitasatosporales</taxon>
        <taxon>Streptomycetaceae</taxon>
        <taxon>Streptomyces</taxon>
    </lineage>
</organism>
<evidence type="ECO:0000313" key="3">
    <source>
        <dbReference type="Proteomes" id="UP000656881"/>
    </source>
</evidence>
<comment type="caution">
    <text evidence="2">The sequence shown here is derived from an EMBL/GenBank/DDBJ whole genome shotgun (WGS) entry which is preliminary data.</text>
</comment>
<accession>A0ABQ2LPM6</accession>
<proteinExistence type="predicted"/>
<feature type="region of interest" description="Disordered" evidence="1">
    <location>
        <begin position="1"/>
        <end position="30"/>
    </location>
</feature>
<name>A0ABQ2LPM6_9ACTN</name>
<feature type="compositionally biased region" description="Low complexity" evidence="1">
    <location>
        <begin position="8"/>
        <end position="30"/>
    </location>
</feature>
<evidence type="ECO:0000256" key="1">
    <source>
        <dbReference type="SAM" id="MobiDB-lite"/>
    </source>
</evidence>
<protein>
    <submittedName>
        <fullName evidence="2">Uncharacterized protein</fullName>
    </submittedName>
</protein>
<sequence length="66" mass="6622">MSTGCGSRPATAPAAAAGGMPAAANRAPARQRTWPTRAWAYSALAEVTVTISRLAVVAAAGLKPSR</sequence>
<dbReference type="EMBL" id="BMNG01000004">
    <property type="protein sequence ID" value="GGO40685.1"/>
    <property type="molecule type" value="Genomic_DNA"/>
</dbReference>
<evidence type="ECO:0000313" key="2">
    <source>
        <dbReference type="EMBL" id="GGO40685.1"/>
    </source>
</evidence>
<dbReference type="Proteomes" id="UP000656881">
    <property type="component" value="Unassembled WGS sequence"/>
</dbReference>
<keyword evidence="3" id="KW-1185">Reference proteome</keyword>
<reference evidence="3" key="1">
    <citation type="journal article" date="2019" name="Int. J. Syst. Evol. Microbiol.">
        <title>The Global Catalogue of Microorganisms (GCM) 10K type strain sequencing project: providing services to taxonomists for standard genome sequencing and annotation.</title>
        <authorList>
            <consortium name="The Broad Institute Genomics Platform"/>
            <consortium name="The Broad Institute Genome Sequencing Center for Infectious Disease"/>
            <person name="Wu L."/>
            <person name="Ma J."/>
        </authorList>
    </citation>
    <scope>NUCLEOTIDE SEQUENCE [LARGE SCALE GENOMIC DNA]</scope>
    <source>
        <strain evidence="3">CGMCC 4.7349</strain>
    </source>
</reference>
<gene>
    <name evidence="2" type="ORF">GCM10012286_19140</name>
</gene>